<evidence type="ECO:0000256" key="11">
    <source>
        <dbReference type="RuleBase" id="RU000461"/>
    </source>
</evidence>
<keyword evidence="9 12" id="KW-0472">Membrane</keyword>
<accession>A0AAN9FX30</accession>
<dbReference type="PROSITE" id="PS00086">
    <property type="entry name" value="CYTOCHROME_P450"/>
    <property type="match status" value="1"/>
</dbReference>
<dbReference type="PRINTS" id="PR00385">
    <property type="entry name" value="P450"/>
</dbReference>
<dbReference type="CDD" id="cd11072">
    <property type="entry name" value="CYP71-like"/>
    <property type="match status" value="1"/>
</dbReference>
<dbReference type="InterPro" id="IPR036396">
    <property type="entry name" value="Cyt_P450_sf"/>
</dbReference>
<dbReference type="GO" id="GO:0004497">
    <property type="term" value="F:monooxygenase activity"/>
    <property type="evidence" value="ECO:0007669"/>
    <property type="project" value="UniProtKB-KW"/>
</dbReference>
<dbReference type="GO" id="GO:0016705">
    <property type="term" value="F:oxidoreductase activity, acting on paired donors, with incorporation or reduction of molecular oxygen"/>
    <property type="evidence" value="ECO:0007669"/>
    <property type="project" value="InterPro"/>
</dbReference>
<dbReference type="Proteomes" id="UP001372338">
    <property type="component" value="Unassembled WGS sequence"/>
</dbReference>
<name>A0AAN9FX30_CROPI</name>
<keyword evidence="12" id="KW-1133">Transmembrane helix</keyword>
<dbReference type="PANTHER" id="PTHR47943:SF9">
    <property type="entry name" value="CYTOCHROME P450"/>
    <property type="match status" value="1"/>
</dbReference>
<reference evidence="13 14" key="1">
    <citation type="submission" date="2024-01" db="EMBL/GenBank/DDBJ databases">
        <title>The genomes of 5 underutilized Papilionoideae crops provide insights into root nodulation and disease resistanc.</title>
        <authorList>
            <person name="Yuan L."/>
        </authorList>
    </citation>
    <scope>NUCLEOTIDE SEQUENCE [LARGE SCALE GENOMIC DNA]</scope>
    <source>
        <strain evidence="13">ZHUSHIDOU_FW_LH</strain>
        <tissue evidence="13">Leaf</tissue>
    </source>
</reference>
<evidence type="ECO:0000256" key="8">
    <source>
        <dbReference type="ARBA" id="ARBA00023033"/>
    </source>
</evidence>
<keyword evidence="14" id="KW-1185">Reference proteome</keyword>
<evidence type="ECO:0000256" key="6">
    <source>
        <dbReference type="ARBA" id="ARBA00023002"/>
    </source>
</evidence>
<keyword evidence="6 11" id="KW-0560">Oxidoreductase</keyword>
<proteinExistence type="inferred from homology"/>
<feature type="binding site" description="axial binding residue" evidence="10">
    <location>
        <position position="449"/>
    </location>
    <ligand>
        <name>heme</name>
        <dbReference type="ChEBI" id="CHEBI:30413"/>
    </ligand>
    <ligandPart>
        <name>Fe</name>
        <dbReference type="ChEBI" id="CHEBI:18248"/>
    </ligandPart>
</feature>
<evidence type="ECO:0008006" key="15">
    <source>
        <dbReference type="Google" id="ProtNLM"/>
    </source>
</evidence>
<keyword evidence="8 11" id="KW-0503">Monooxygenase</keyword>
<protein>
    <recommendedName>
        <fullName evidence="15">Cytochrome P450</fullName>
    </recommendedName>
</protein>
<dbReference type="InterPro" id="IPR001128">
    <property type="entry name" value="Cyt_P450"/>
</dbReference>
<evidence type="ECO:0000256" key="10">
    <source>
        <dbReference type="PIRSR" id="PIRSR602401-1"/>
    </source>
</evidence>
<dbReference type="PRINTS" id="PR00463">
    <property type="entry name" value="EP450I"/>
</dbReference>
<keyword evidence="4 10" id="KW-0349">Heme</keyword>
<dbReference type="FunFam" id="1.10.630.10:FF:000011">
    <property type="entry name" value="Cytochrome P450 83B1"/>
    <property type="match status" value="1"/>
</dbReference>
<dbReference type="InterPro" id="IPR017972">
    <property type="entry name" value="Cyt_P450_CS"/>
</dbReference>
<dbReference type="GO" id="GO:0020037">
    <property type="term" value="F:heme binding"/>
    <property type="evidence" value="ECO:0007669"/>
    <property type="project" value="InterPro"/>
</dbReference>
<dbReference type="GO" id="GO:0016020">
    <property type="term" value="C:membrane"/>
    <property type="evidence" value="ECO:0007669"/>
    <property type="project" value="UniProtKB-SubCell"/>
</dbReference>
<sequence length="511" mass="57730">MLPETIAIPPIMLLIVIFIFILSASLLHPKQRHHGRNHNPPGPKALPIIGNLHMLGKLPHRNLQSLSTKYGPIMSLKLGQVPTIVVSSPKTAELFLKTHDIVFASRPKTQVAHTLTYGNKGIVHTKYGTYWRNVRKLATLQLLSASKVEMFAPLRRQELGLLVKSLEKAAASCEVVDLSVLVGELIENITYKMVFGASKDDRFDLKGIIHEVMDLVGVFNLADYVPWLGAFDLQGIGKRLNKVSKACDQALEQIIKDHEHNDQKSLQNKSFVVILQSLMNQPMDPHDEHDEHVIDRTNIKAILLDIIAGAFDTSTTVVEWAMSELLKHPTKMKKLQIELENVIGLNRNVEETDLQKLSYLNMVVKETLRLHPVVPLLVPRESLEDVTIDGYYIKKRTRIIINAWAIGRDPKAWSDNANMFYPERFEDGNIDVRGLDFRLIPFGSGRRGCPGIQLGLVTVKLVLAQLVHCFDWELPLGMSIDDLDMTEKFGLSTPRSKHLLIRPTYRLQCMK</sequence>
<gene>
    <name evidence="13" type="ORF">RIF29_08393</name>
</gene>
<dbReference type="Gene3D" id="1.10.630.10">
    <property type="entry name" value="Cytochrome P450"/>
    <property type="match status" value="1"/>
</dbReference>
<evidence type="ECO:0000256" key="3">
    <source>
        <dbReference type="ARBA" id="ARBA00010617"/>
    </source>
</evidence>
<dbReference type="AlphaFoldDB" id="A0AAN9FX30"/>
<evidence type="ECO:0000256" key="5">
    <source>
        <dbReference type="ARBA" id="ARBA00022723"/>
    </source>
</evidence>
<evidence type="ECO:0000256" key="2">
    <source>
        <dbReference type="ARBA" id="ARBA00004370"/>
    </source>
</evidence>
<organism evidence="13 14">
    <name type="scientific">Crotalaria pallida</name>
    <name type="common">Smooth rattlebox</name>
    <name type="synonym">Crotalaria striata</name>
    <dbReference type="NCBI Taxonomy" id="3830"/>
    <lineage>
        <taxon>Eukaryota</taxon>
        <taxon>Viridiplantae</taxon>
        <taxon>Streptophyta</taxon>
        <taxon>Embryophyta</taxon>
        <taxon>Tracheophyta</taxon>
        <taxon>Spermatophyta</taxon>
        <taxon>Magnoliopsida</taxon>
        <taxon>eudicotyledons</taxon>
        <taxon>Gunneridae</taxon>
        <taxon>Pentapetalae</taxon>
        <taxon>rosids</taxon>
        <taxon>fabids</taxon>
        <taxon>Fabales</taxon>
        <taxon>Fabaceae</taxon>
        <taxon>Papilionoideae</taxon>
        <taxon>50 kb inversion clade</taxon>
        <taxon>genistoids sensu lato</taxon>
        <taxon>core genistoids</taxon>
        <taxon>Crotalarieae</taxon>
        <taxon>Crotalaria</taxon>
    </lineage>
</organism>
<dbReference type="Pfam" id="PF00067">
    <property type="entry name" value="p450"/>
    <property type="match status" value="1"/>
</dbReference>
<dbReference type="GO" id="GO:0005506">
    <property type="term" value="F:iron ion binding"/>
    <property type="evidence" value="ECO:0007669"/>
    <property type="project" value="InterPro"/>
</dbReference>
<dbReference type="SUPFAM" id="SSF48264">
    <property type="entry name" value="Cytochrome P450"/>
    <property type="match status" value="1"/>
</dbReference>
<keyword evidence="5 10" id="KW-0479">Metal-binding</keyword>
<feature type="transmembrane region" description="Helical" evidence="12">
    <location>
        <begin position="6"/>
        <end position="27"/>
    </location>
</feature>
<evidence type="ECO:0000313" key="14">
    <source>
        <dbReference type="Proteomes" id="UP001372338"/>
    </source>
</evidence>
<dbReference type="PANTHER" id="PTHR47943">
    <property type="entry name" value="CYTOCHROME P450 93A3-LIKE"/>
    <property type="match status" value="1"/>
</dbReference>
<evidence type="ECO:0000256" key="7">
    <source>
        <dbReference type="ARBA" id="ARBA00023004"/>
    </source>
</evidence>
<evidence type="ECO:0000313" key="13">
    <source>
        <dbReference type="EMBL" id="KAK7280860.1"/>
    </source>
</evidence>
<comment type="similarity">
    <text evidence="3 11">Belongs to the cytochrome P450 family.</text>
</comment>
<comment type="cofactor">
    <cofactor evidence="1 10">
        <name>heme</name>
        <dbReference type="ChEBI" id="CHEBI:30413"/>
    </cofactor>
</comment>
<comment type="caution">
    <text evidence="13">The sequence shown here is derived from an EMBL/GenBank/DDBJ whole genome shotgun (WGS) entry which is preliminary data.</text>
</comment>
<dbReference type="EMBL" id="JAYWIO010000002">
    <property type="protein sequence ID" value="KAK7280860.1"/>
    <property type="molecule type" value="Genomic_DNA"/>
</dbReference>
<keyword evidence="7 10" id="KW-0408">Iron</keyword>
<evidence type="ECO:0000256" key="1">
    <source>
        <dbReference type="ARBA" id="ARBA00001971"/>
    </source>
</evidence>
<evidence type="ECO:0000256" key="4">
    <source>
        <dbReference type="ARBA" id="ARBA00022617"/>
    </source>
</evidence>
<dbReference type="InterPro" id="IPR002401">
    <property type="entry name" value="Cyt_P450_E_grp-I"/>
</dbReference>
<evidence type="ECO:0000256" key="9">
    <source>
        <dbReference type="ARBA" id="ARBA00023136"/>
    </source>
</evidence>
<keyword evidence="12" id="KW-0812">Transmembrane</keyword>
<evidence type="ECO:0000256" key="12">
    <source>
        <dbReference type="SAM" id="Phobius"/>
    </source>
</evidence>
<comment type="subcellular location">
    <subcellularLocation>
        <location evidence="2">Membrane</location>
    </subcellularLocation>
</comment>